<dbReference type="CTD" id="9811682"/>
<comment type="caution">
    <text evidence="2">The sequence shown here is derived from an EMBL/GenBank/DDBJ whole genome shotgun (WGS) entry which is preliminary data.</text>
</comment>
<evidence type="ECO:0000256" key="1">
    <source>
        <dbReference type="SAM" id="Phobius"/>
    </source>
</evidence>
<evidence type="ECO:0000313" key="3">
    <source>
        <dbReference type="Proteomes" id="UP000483820"/>
    </source>
</evidence>
<protein>
    <submittedName>
        <fullName evidence="2">Uncharacterized protein</fullName>
    </submittedName>
</protein>
<keyword evidence="1" id="KW-0472">Membrane</keyword>
<keyword evidence="1" id="KW-0812">Transmembrane</keyword>
<dbReference type="AlphaFoldDB" id="A0A6A5GXH5"/>
<keyword evidence="1" id="KW-1133">Transmembrane helix</keyword>
<reference evidence="2 3" key="1">
    <citation type="submission" date="2019-12" db="EMBL/GenBank/DDBJ databases">
        <title>Chromosome-level assembly of the Caenorhabditis remanei genome.</title>
        <authorList>
            <person name="Teterina A.A."/>
            <person name="Willis J.H."/>
            <person name="Phillips P.C."/>
        </authorList>
    </citation>
    <scope>NUCLEOTIDE SEQUENCE [LARGE SCALE GENOMIC DNA]</scope>
    <source>
        <strain evidence="2 3">PX506</strain>
        <tissue evidence="2">Whole organism</tissue>
    </source>
</reference>
<evidence type="ECO:0000313" key="2">
    <source>
        <dbReference type="EMBL" id="KAF1759062.1"/>
    </source>
</evidence>
<proteinExistence type="predicted"/>
<name>A0A6A5GXH5_CAERE</name>
<feature type="transmembrane region" description="Helical" evidence="1">
    <location>
        <begin position="26"/>
        <end position="53"/>
    </location>
</feature>
<dbReference type="RefSeq" id="XP_003093952.2">
    <property type="nucleotide sequence ID" value="XM_003093904.2"/>
</dbReference>
<sequence>MTSKDRRNRDRTHEQMREDCRVLKKIFCLLVTVIVIECILVAAVISCFVYLAMLQWETGKPIPFVCQKWFVYSCLSISVIFLVLILFFIYRIIREQKRRLEGYKAYGIS</sequence>
<dbReference type="GeneID" id="9811682"/>
<dbReference type="KEGG" id="crq:GCK72_015522"/>
<gene>
    <name evidence="2" type="ORF">GCK72_015522</name>
</gene>
<dbReference type="EMBL" id="WUAV01000004">
    <property type="protein sequence ID" value="KAF1759062.1"/>
    <property type="molecule type" value="Genomic_DNA"/>
</dbReference>
<accession>A0A6A5GXH5</accession>
<feature type="transmembrane region" description="Helical" evidence="1">
    <location>
        <begin position="69"/>
        <end position="90"/>
    </location>
</feature>
<organism evidence="2 3">
    <name type="scientific">Caenorhabditis remanei</name>
    <name type="common">Caenorhabditis vulgaris</name>
    <dbReference type="NCBI Taxonomy" id="31234"/>
    <lineage>
        <taxon>Eukaryota</taxon>
        <taxon>Metazoa</taxon>
        <taxon>Ecdysozoa</taxon>
        <taxon>Nematoda</taxon>
        <taxon>Chromadorea</taxon>
        <taxon>Rhabditida</taxon>
        <taxon>Rhabditina</taxon>
        <taxon>Rhabditomorpha</taxon>
        <taxon>Rhabditoidea</taxon>
        <taxon>Rhabditidae</taxon>
        <taxon>Peloderinae</taxon>
        <taxon>Caenorhabditis</taxon>
    </lineage>
</organism>
<dbReference type="Proteomes" id="UP000483820">
    <property type="component" value="Chromosome IV"/>
</dbReference>